<dbReference type="EMBL" id="LAZR01039868">
    <property type="protein sequence ID" value="KKL15931.1"/>
    <property type="molecule type" value="Genomic_DNA"/>
</dbReference>
<proteinExistence type="predicted"/>
<accession>A0A0F9DDQ9</accession>
<evidence type="ECO:0000313" key="1">
    <source>
        <dbReference type="EMBL" id="KKL15931.1"/>
    </source>
</evidence>
<organism evidence="1">
    <name type="scientific">marine sediment metagenome</name>
    <dbReference type="NCBI Taxonomy" id="412755"/>
    <lineage>
        <taxon>unclassified sequences</taxon>
        <taxon>metagenomes</taxon>
        <taxon>ecological metagenomes</taxon>
    </lineage>
</organism>
<gene>
    <name evidence="1" type="ORF">LCGC14_2500680</name>
</gene>
<feature type="non-terminal residue" evidence="1">
    <location>
        <position position="34"/>
    </location>
</feature>
<sequence>MDHTKNIRSWKVSEPFVSNELGVEEEQAVLEAIR</sequence>
<protein>
    <submittedName>
        <fullName evidence="1">Uncharacterized protein</fullName>
    </submittedName>
</protein>
<comment type="caution">
    <text evidence="1">The sequence shown here is derived from an EMBL/GenBank/DDBJ whole genome shotgun (WGS) entry which is preliminary data.</text>
</comment>
<dbReference type="AlphaFoldDB" id="A0A0F9DDQ9"/>
<reference evidence="1" key="1">
    <citation type="journal article" date="2015" name="Nature">
        <title>Complex archaea that bridge the gap between prokaryotes and eukaryotes.</title>
        <authorList>
            <person name="Spang A."/>
            <person name="Saw J.H."/>
            <person name="Jorgensen S.L."/>
            <person name="Zaremba-Niedzwiedzka K."/>
            <person name="Martijn J."/>
            <person name="Lind A.E."/>
            <person name="van Eijk R."/>
            <person name="Schleper C."/>
            <person name="Guy L."/>
            <person name="Ettema T.J."/>
        </authorList>
    </citation>
    <scope>NUCLEOTIDE SEQUENCE</scope>
</reference>
<name>A0A0F9DDQ9_9ZZZZ</name>